<dbReference type="AlphaFoldDB" id="A0AAV9FBB1"/>
<keyword evidence="2" id="KW-1185">Reference proteome</keyword>
<dbReference type="Proteomes" id="UP001180020">
    <property type="component" value="Unassembled WGS sequence"/>
</dbReference>
<accession>A0AAV9FBB1</accession>
<gene>
    <name evidence="1" type="ORF">QJS10_CPA02g00878</name>
</gene>
<protein>
    <submittedName>
        <fullName evidence="1">Uncharacterized protein</fullName>
    </submittedName>
</protein>
<sequence>MGCFTHPKLGPFFGLRRKNQNGPNGSGRNFSSKMHRGILCRSYWSQRYGEYERKDAPESSGAKRLINCSFVGRQLKEELTVELIKTASLWGICITLTEHSSIEVSWQPPQEGWFKSNSDGSLSADRAGCGAILRN</sequence>
<organism evidence="1 2">
    <name type="scientific">Acorus calamus</name>
    <name type="common">Sweet flag</name>
    <dbReference type="NCBI Taxonomy" id="4465"/>
    <lineage>
        <taxon>Eukaryota</taxon>
        <taxon>Viridiplantae</taxon>
        <taxon>Streptophyta</taxon>
        <taxon>Embryophyta</taxon>
        <taxon>Tracheophyta</taxon>
        <taxon>Spermatophyta</taxon>
        <taxon>Magnoliopsida</taxon>
        <taxon>Liliopsida</taxon>
        <taxon>Acoraceae</taxon>
        <taxon>Acorus</taxon>
    </lineage>
</organism>
<reference evidence="1" key="1">
    <citation type="journal article" date="2023" name="Nat. Commun.">
        <title>Diploid and tetraploid genomes of Acorus and the evolution of monocots.</title>
        <authorList>
            <person name="Ma L."/>
            <person name="Liu K.W."/>
            <person name="Li Z."/>
            <person name="Hsiao Y.Y."/>
            <person name="Qi Y."/>
            <person name="Fu T."/>
            <person name="Tang G.D."/>
            <person name="Zhang D."/>
            <person name="Sun W.H."/>
            <person name="Liu D.K."/>
            <person name="Li Y."/>
            <person name="Chen G.Z."/>
            <person name="Liu X.D."/>
            <person name="Liao X.Y."/>
            <person name="Jiang Y.T."/>
            <person name="Yu X."/>
            <person name="Hao Y."/>
            <person name="Huang J."/>
            <person name="Zhao X.W."/>
            <person name="Ke S."/>
            <person name="Chen Y.Y."/>
            <person name="Wu W.L."/>
            <person name="Hsu J.L."/>
            <person name="Lin Y.F."/>
            <person name="Huang M.D."/>
            <person name="Li C.Y."/>
            <person name="Huang L."/>
            <person name="Wang Z.W."/>
            <person name="Zhao X."/>
            <person name="Zhong W.Y."/>
            <person name="Peng D.H."/>
            <person name="Ahmad S."/>
            <person name="Lan S."/>
            <person name="Zhang J.S."/>
            <person name="Tsai W.C."/>
            <person name="Van de Peer Y."/>
            <person name="Liu Z.J."/>
        </authorList>
    </citation>
    <scope>NUCLEOTIDE SEQUENCE</scope>
    <source>
        <strain evidence="1">CP</strain>
    </source>
</reference>
<proteinExistence type="predicted"/>
<name>A0AAV9FBB1_ACOCL</name>
<evidence type="ECO:0000313" key="1">
    <source>
        <dbReference type="EMBL" id="KAK1323323.1"/>
    </source>
</evidence>
<comment type="caution">
    <text evidence="1">The sequence shown here is derived from an EMBL/GenBank/DDBJ whole genome shotgun (WGS) entry which is preliminary data.</text>
</comment>
<evidence type="ECO:0000313" key="2">
    <source>
        <dbReference type="Proteomes" id="UP001180020"/>
    </source>
</evidence>
<dbReference type="EMBL" id="JAUJYO010000002">
    <property type="protein sequence ID" value="KAK1323323.1"/>
    <property type="molecule type" value="Genomic_DNA"/>
</dbReference>
<reference evidence="1" key="2">
    <citation type="submission" date="2023-06" db="EMBL/GenBank/DDBJ databases">
        <authorList>
            <person name="Ma L."/>
            <person name="Liu K.-W."/>
            <person name="Li Z."/>
            <person name="Hsiao Y.-Y."/>
            <person name="Qi Y."/>
            <person name="Fu T."/>
            <person name="Tang G."/>
            <person name="Zhang D."/>
            <person name="Sun W.-H."/>
            <person name="Liu D.-K."/>
            <person name="Li Y."/>
            <person name="Chen G.-Z."/>
            <person name="Liu X.-D."/>
            <person name="Liao X.-Y."/>
            <person name="Jiang Y.-T."/>
            <person name="Yu X."/>
            <person name="Hao Y."/>
            <person name="Huang J."/>
            <person name="Zhao X.-W."/>
            <person name="Ke S."/>
            <person name="Chen Y.-Y."/>
            <person name="Wu W.-L."/>
            <person name="Hsu J.-L."/>
            <person name="Lin Y.-F."/>
            <person name="Huang M.-D."/>
            <person name="Li C.-Y."/>
            <person name="Huang L."/>
            <person name="Wang Z.-W."/>
            <person name="Zhao X."/>
            <person name="Zhong W.-Y."/>
            <person name="Peng D.-H."/>
            <person name="Ahmad S."/>
            <person name="Lan S."/>
            <person name="Zhang J.-S."/>
            <person name="Tsai W.-C."/>
            <person name="Van De Peer Y."/>
            <person name="Liu Z.-J."/>
        </authorList>
    </citation>
    <scope>NUCLEOTIDE SEQUENCE</scope>
    <source>
        <strain evidence="1">CP</strain>
        <tissue evidence="1">Leaves</tissue>
    </source>
</reference>